<dbReference type="InterPro" id="IPR033468">
    <property type="entry name" value="Metaxin_GST"/>
</dbReference>
<evidence type="ECO:0000313" key="11">
    <source>
        <dbReference type="EMBL" id="KAF7636037.1"/>
    </source>
</evidence>
<evidence type="ECO:0000256" key="5">
    <source>
        <dbReference type="ARBA" id="ARBA00022927"/>
    </source>
</evidence>
<feature type="transmembrane region" description="Helical" evidence="8">
    <location>
        <begin position="284"/>
        <end position="306"/>
    </location>
</feature>
<evidence type="ECO:0000256" key="2">
    <source>
        <dbReference type="ARBA" id="ARBA00009170"/>
    </source>
</evidence>
<comment type="caution">
    <text evidence="11">The sequence shown here is derived from an EMBL/GenBank/DDBJ whole genome shotgun (WGS) entry which is preliminary data.</text>
</comment>
<evidence type="ECO:0000313" key="12">
    <source>
        <dbReference type="Proteomes" id="UP000605970"/>
    </source>
</evidence>
<evidence type="ECO:0000256" key="7">
    <source>
        <dbReference type="ARBA" id="ARBA00023136"/>
    </source>
</evidence>
<gene>
    <name evidence="11" type="ORF">Mgra_00004486</name>
</gene>
<accession>A0A8S9ZSM7</accession>
<evidence type="ECO:0000259" key="10">
    <source>
        <dbReference type="Pfam" id="PF17171"/>
    </source>
</evidence>
<keyword evidence="7 8" id="KW-0472">Membrane</keyword>
<dbReference type="GO" id="GO:0015031">
    <property type="term" value="P:protein transport"/>
    <property type="evidence" value="ECO:0007669"/>
    <property type="project" value="UniProtKB-KW"/>
</dbReference>
<dbReference type="EMBL" id="JABEBT010000034">
    <property type="protein sequence ID" value="KAF7636037.1"/>
    <property type="molecule type" value="Genomic_DNA"/>
</dbReference>
<keyword evidence="6" id="KW-0496">Mitochondrion</keyword>
<dbReference type="PANTHER" id="PTHR12289:SF41">
    <property type="entry name" value="FAILED AXON CONNECTIONS-RELATED"/>
    <property type="match status" value="1"/>
</dbReference>
<evidence type="ECO:0000256" key="1">
    <source>
        <dbReference type="ARBA" id="ARBA00004294"/>
    </source>
</evidence>
<dbReference type="InterPro" id="IPR050931">
    <property type="entry name" value="Mito_Protein_Transport_Metaxin"/>
</dbReference>
<dbReference type="GO" id="GO:0001401">
    <property type="term" value="C:SAM complex"/>
    <property type="evidence" value="ECO:0007669"/>
    <property type="project" value="InterPro"/>
</dbReference>
<feature type="domain" description="Metaxin glutathione S-transferase" evidence="10">
    <location>
        <begin position="162"/>
        <end position="225"/>
    </location>
</feature>
<reference evidence="11" key="1">
    <citation type="journal article" date="2020" name="Ecol. Evol.">
        <title>Genome structure and content of the rice root-knot nematode (Meloidogyne graminicola).</title>
        <authorList>
            <person name="Phan N.T."/>
            <person name="Danchin E.G.J."/>
            <person name="Klopp C."/>
            <person name="Perfus-Barbeoch L."/>
            <person name="Kozlowski D.K."/>
            <person name="Koutsovoulos G.D."/>
            <person name="Lopez-Roques C."/>
            <person name="Bouchez O."/>
            <person name="Zahm M."/>
            <person name="Besnard G."/>
            <person name="Bellafiore S."/>
        </authorList>
    </citation>
    <scope>NUCLEOTIDE SEQUENCE</scope>
    <source>
        <strain evidence="11">VN-18</strain>
    </source>
</reference>
<keyword evidence="5" id="KW-0653">Protein transport</keyword>
<dbReference type="GO" id="GO:0007005">
    <property type="term" value="P:mitochondrion organization"/>
    <property type="evidence" value="ECO:0007669"/>
    <property type="project" value="TreeGrafter"/>
</dbReference>
<feature type="domain" description="Mitochondrial outer membrane transport complex Sam37/metaxin N-terminal" evidence="9">
    <location>
        <begin position="19"/>
        <end position="141"/>
    </location>
</feature>
<dbReference type="InterPro" id="IPR019564">
    <property type="entry name" value="Sam37/metaxin_N"/>
</dbReference>
<keyword evidence="4" id="KW-1000">Mitochondrion outer membrane</keyword>
<comment type="similarity">
    <text evidence="2">Belongs to the metaxin family.</text>
</comment>
<evidence type="ECO:0000259" key="9">
    <source>
        <dbReference type="Pfam" id="PF10568"/>
    </source>
</evidence>
<evidence type="ECO:0000256" key="6">
    <source>
        <dbReference type="ARBA" id="ARBA00023128"/>
    </source>
</evidence>
<evidence type="ECO:0000256" key="8">
    <source>
        <dbReference type="SAM" id="Phobius"/>
    </source>
</evidence>
<dbReference type="Gene3D" id="1.20.1050.10">
    <property type="match status" value="1"/>
</dbReference>
<dbReference type="Pfam" id="PF17171">
    <property type="entry name" value="GST_C_6"/>
    <property type="match status" value="1"/>
</dbReference>
<protein>
    <submittedName>
        <fullName evidence="11">GST C-terminal domain-containing protein</fullName>
    </submittedName>
</protein>
<proteinExistence type="inferred from homology"/>
<dbReference type="PANTHER" id="PTHR12289">
    <property type="entry name" value="METAXIN RELATED"/>
    <property type="match status" value="1"/>
</dbReference>
<keyword evidence="8" id="KW-0812">Transmembrane</keyword>
<keyword evidence="3" id="KW-0813">Transport</keyword>
<sequence>MNIYIWPAEFGLPSMDIESLQFMAASKICAAPILFAYSVPWKSPTGDLPYLITEDKEIIHDISRFVDYLRNSKQDIVLDNDLVPSQVCDFDAYAALLKQKIRPALLQTFWLDKYNYNTIIHNCYTQHLSFPYGLYYMEKKRSKANSIVKSTRKNQQQIILDAIQALNMLSAKLSDNKYFCGDKPCSLDALIFGYLAPLLKTPLPNDRLQLHLSATPNLVRFVESILSIYMPLEEKTLREQKLARPIWQKRKENARRLMEEGRVEKEMRRNEKENSDNSSVKRTIFFALACVTTAVLFALHTGIIVVEKVPLNEKKRGGEGTGKNSGKSSSDT</sequence>
<organism evidence="11 12">
    <name type="scientific">Meloidogyne graminicola</name>
    <dbReference type="NCBI Taxonomy" id="189291"/>
    <lineage>
        <taxon>Eukaryota</taxon>
        <taxon>Metazoa</taxon>
        <taxon>Ecdysozoa</taxon>
        <taxon>Nematoda</taxon>
        <taxon>Chromadorea</taxon>
        <taxon>Rhabditida</taxon>
        <taxon>Tylenchina</taxon>
        <taxon>Tylenchomorpha</taxon>
        <taxon>Tylenchoidea</taxon>
        <taxon>Meloidogynidae</taxon>
        <taxon>Meloidogyninae</taxon>
        <taxon>Meloidogyne</taxon>
    </lineage>
</organism>
<keyword evidence="12" id="KW-1185">Reference proteome</keyword>
<dbReference type="SUPFAM" id="SSF47616">
    <property type="entry name" value="GST C-terminal domain-like"/>
    <property type="match status" value="1"/>
</dbReference>
<dbReference type="Pfam" id="PF10568">
    <property type="entry name" value="Tom37"/>
    <property type="match status" value="1"/>
</dbReference>
<dbReference type="Proteomes" id="UP000605970">
    <property type="component" value="Unassembled WGS sequence"/>
</dbReference>
<dbReference type="AlphaFoldDB" id="A0A8S9ZSM7"/>
<keyword evidence="8" id="KW-1133">Transmembrane helix</keyword>
<comment type="subcellular location">
    <subcellularLocation>
        <location evidence="1">Mitochondrion outer membrane</location>
    </subcellularLocation>
</comment>
<name>A0A8S9ZSM7_9BILA</name>
<evidence type="ECO:0000256" key="3">
    <source>
        <dbReference type="ARBA" id="ARBA00022448"/>
    </source>
</evidence>
<dbReference type="InterPro" id="IPR036282">
    <property type="entry name" value="Glutathione-S-Trfase_C_sf"/>
</dbReference>
<evidence type="ECO:0000256" key="4">
    <source>
        <dbReference type="ARBA" id="ARBA00022787"/>
    </source>
</evidence>